<gene>
    <name evidence="1 2" type="primary">bioD</name>
    <name evidence="2" type="ORF">CLIT_5c01570</name>
</gene>
<keyword evidence="1" id="KW-0093">Biotin biosynthesis</keyword>
<keyword evidence="1" id="KW-0547">Nucleotide-binding</keyword>
<organism evidence="2 3">
    <name type="scientific">Peptoclostridium litorale DSM 5388</name>
    <dbReference type="NCBI Taxonomy" id="1121324"/>
    <lineage>
        <taxon>Bacteria</taxon>
        <taxon>Bacillati</taxon>
        <taxon>Bacillota</taxon>
        <taxon>Clostridia</taxon>
        <taxon>Peptostreptococcales</taxon>
        <taxon>Peptoclostridiaceae</taxon>
        <taxon>Peptoclostridium</taxon>
    </lineage>
</organism>
<dbReference type="EMBL" id="JJMM01000005">
    <property type="protein sequence ID" value="KDR96145.1"/>
    <property type="molecule type" value="Genomic_DNA"/>
</dbReference>
<evidence type="ECO:0000313" key="2">
    <source>
        <dbReference type="EMBL" id="KDR96145.1"/>
    </source>
</evidence>
<keyword evidence="1" id="KW-0460">Magnesium</keyword>
<dbReference type="InterPro" id="IPR004472">
    <property type="entry name" value="DTB_synth_BioD"/>
</dbReference>
<name>A0A069RJ48_PEPLI</name>
<keyword evidence="1 2" id="KW-0436">Ligase</keyword>
<comment type="pathway">
    <text evidence="1">Cofactor biosynthesis; biotin biosynthesis; biotin from 7,8-diaminononanoate: step 1/2.</text>
</comment>
<keyword evidence="3" id="KW-1185">Reference proteome</keyword>
<reference evidence="2 3" key="1">
    <citation type="submission" date="2014-03" db="EMBL/GenBank/DDBJ databases">
        <title>Genome sequence of Clostridium litorale W6, DSM 5388.</title>
        <authorList>
            <person name="Poehlein A."/>
            <person name="Jagirdar A."/>
            <person name="Khonsari B."/>
            <person name="Chibani C.M."/>
            <person name="Gutierrez Gutierrez D.A."/>
            <person name="Davydova E."/>
            <person name="Alghaithi H.S."/>
            <person name="Nair K.P."/>
            <person name="Dhamotharan K."/>
            <person name="Chandran L."/>
            <person name="G W."/>
            <person name="Daniel R."/>
        </authorList>
    </citation>
    <scope>NUCLEOTIDE SEQUENCE [LARGE SCALE GENOMIC DNA]</scope>
    <source>
        <strain evidence="2 3">W6</strain>
    </source>
</reference>
<comment type="function">
    <text evidence="1">Catalyzes a mechanistically unusual reaction, the ATP-dependent insertion of CO2 between the N7 and N8 nitrogen atoms of 7,8-diaminopelargonic acid (DAPA, also called 7,8-diammoniononanoate) to form a ureido ring.</text>
</comment>
<dbReference type="EC" id="6.3.3.3" evidence="1"/>
<evidence type="ECO:0000313" key="3">
    <source>
        <dbReference type="Proteomes" id="UP000027946"/>
    </source>
</evidence>
<comment type="subunit">
    <text evidence="1">Homodimer.</text>
</comment>
<dbReference type="GO" id="GO:0000287">
    <property type="term" value="F:magnesium ion binding"/>
    <property type="evidence" value="ECO:0007669"/>
    <property type="project" value="UniProtKB-UniRule"/>
</dbReference>
<dbReference type="UniPathway" id="UPA00078">
    <property type="reaction ID" value="UER00161"/>
</dbReference>
<protein>
    <recommendedName>
        <fullName evidence="1">ATP-dependent dethiobiotin synthetase BioD</fullName>
        <ecNumber evidence="1">6.3.3.3</ecNumber>
    </recommendedName>
    <alternativeName>
        <fullName evidence="1">DTB synthetase</fullName>
        <shortName evidence="1">DTBS</shortName>
    </alternativeName>
    <alternativeName>
        <fullName evidence="1">Dethiobiotin synthase</fullName>
    </alternativeName>
</protein>
<dbReference type="eggNOG" id="COG0132">
    <property type="taxonomic scope" value="Bacteria"/>
</dbReference>
<dbReference type="CDD" id="cd03109">
    <property type="entry name" value="DTBS"/>
    <property type="match status" value="1"/>
</dbReference>
<dbReference type="PANTHER" id="PTHR43210">
    <property type="entry name" value="DETHIOBIOTIN SYNTHETASE"/>
    <property type="match status" value="1"/>
</dbReference>
<dbReference type="GO" id="GO:0005829">
    <property type="term" value="C:cytosol"/>
    <property type="evidence" value="ECO:0007669"/>
    <property type="project" value="TreeGrafter"/>
</dbReference>
<comment type="subcellular location">
    <subcellularLocation>
        <location evidence="1">Cytoplasm</location>
    </subcellularLocation>
</comment>
<comment type="caution">
    <text evidence="2">The sequence shown here is derived from an EMBL/GenBank/DDBJ whole genome shotgun (WGS) entry which is preliminary data.</text>
</comment>
<feature type="binding site" evidence="1">
    <location>
        <begin position="32"/>
        <end position="37"/>
    </location>
    <ligand>
        <name>ATP</name>
        <dbReference type="ChEBI" id="CHEBI:30616"/>
    </ligand>
</feature>
<dbReference type="PIRSF" id="PIRSF006755">
    <property type="entry name" value="DTB_synth"/>
    <property type="match status" value="1"/>
</dbReference>
<dbReference type="GO" id="GO:0009102">
    <property type="term" value="P:biotin biosynthetic process"/>
    <property type="evidence" value="ECO:0007669"/>
    <property type="project" value="UniProtKB-UniRule"/>
</dbReference>
<dbReference type="Pfam" id="PF13500">
    <property type="entry name" value="AAA_26"/>
    <property type="match status" value="1"/>
</dbReference>
<comment type="caution">
    <text evidence="1">Lacks conserved residue(s) required for the propagation of feature annotation.</text>
</comment>
<feature type="active site" evidence="1">
    <location>
        <position position="57"/>
    </location>
</feature>
<feature type="binding site" evidence="1">
    <location>
        <position position="74"/>
    </location>
    <ligand>
        <name>Mg(2+)</name>
        <dbReference type="ChEBI" id="CHEBI:18420"/>
    </ligand>
</feature>
<comment type="similarity">
    <text evidence="1">Belongs to the dethiobiotin synthetase family.</text>
</comment>
<feature type="binding site" evidence="1">
    <location>
        <position position="61"/>
    </location>
    <ligand>
        <name>substrate</name>
    </ligand>
</feature>
<keyword evidence="1" id="KW-0963">Cytoplasm</keyword>
<dbReference type="GO" id="GO:0004141">
    <property type="term" value="F:dethiobiotin synthase activity"/>
    <property type="evidence" value="ECO:0007669"/>
    <property type="project" value="UniProtKB-UniRule"/>
</dbReference>
<dbReference type="InterPro" id="IPR027417">
    <property type="entry name" value="P-loop_NTPase"/>
</dbReference>
<dbReference type="PANTHER" id="PTHR43210:SF5">
    <property type="entry name" value="DETHIOBIOTIN SYNTHETASE"/>
    <property type="match status" value="1"/>
</dbReference>
<dbReference type="GO" id="GO:0005524">
    <property type="term" value="F:ATP binding"/>
    <property type="evidence" value="ECO:0007669"/>
    <property type="project" value="UniProtKB-UniRule"/>
</dbReference>
<dbReference type="NCBIfam" id="TIGR00347">
    <property type="entry name" value="bioD"/>
    <property type="match status" value="1"/>
</dbReference>
<feature type="binding site" evidence="1">
    <location>
        <position position="135"/>
    </location>
    <ligand>
        <name>Mg(2+)</name>
        <dbReference type="ChEBI" id="CHEBI:18420"/>
    </ligand>
</feature>
<sequence length="255" mass="28212">MNEALLNIQKRPAKKGGLVLNRGIFITGTDTGVGKTFITAGITYILNKSGVSSCSFKPVESGGRRGKEAFLSNDSIFVKQVCGLDEDVENMNTHCLENEMSPHIAFELEGQDVKVSDIKRDYMALCSKYERVVVEGCGGIAVPIKRDCFYVDDLIKELELPCIIVARASLGTINHTILTVEYARSRGVDIRGIIINGYEGGTIQDDNIKTIESATGIYVISKVSKCSEMEDADCMRDVFEKCIDFERLKMALEWE</sequence>
<feature type="binding site" evidence="1">
    <location>
        <begin position="135"/>
        <end position="138"/>
    </location>
    <ligand>
        <name>ATP</name>
        <dbReference type="ChEBI" id="CHEBI:30616"/>
    </ligand>
</feature>
<feature type="binding site" evidence="1">
    <location>
        <position position="74"/>
    </location>
    <ligand>
        <name>ATP</name>
        <dbReference type="ChEBI" id="CHEBI:30616"/>
    </ligand>
</feature>
<evidence type="ECO:0000256" key="1">
    <source>
        <dbReference type="HAMAP-Rule" id="MF_00336"/>
    </source>
</evidence>
<proteinExistence type="inferred from homology"/>
<dbReference type="AlphaFoldDB" id="A0A069RJ48"/>
<dbReference type="Gene3D" id="3.40.50.300">
    <property type="entry name" value="P-loop containing nucleotide triphosphate hydrolases"/>
    <property type="match status" value="1"/>
</dbReference>
<keyword evidence="1" id="KW-0479">Metal-binding</keyword>
<dbReference type="SUPFAM" id="SSF52540">
    <property type="entry name" value="P-loop containing nucleoside triphosphate hydrolases"/>
    <property type="match status" value="1"/>
</dbReference>
<keyword evidence="1" id="KW-0067">ATP-binding</keyword>
<feature type="binding site" evidence="1">
    <location>
        <position position="36"/>
    </location>
    <ligand>
        <name>Mg(2+)</name>
        <dbReference type="ChEBI" id="CHEBI:18420"/>
    </ligand>
</feature>
<comment type="cofactor">
    <cofactor evidence="1">
        <name>Mg(2+)</name>
        <dbReference type="ChEBI" id="CHEBI:18420"/>
    </cofactor>
</comment>
<dbReference type="STRING" id="1121324.CLIT_5c01570"/>
<accession>A0A069RJ48</accession>
<dbReference type="Proteomes" id="UP000027946">
    <property type="component" value="Unassembled WGS sequence"/>
</dbReference>
<dbReference type="HAMAP" id="MF_00336">
    <property type="entry name" value="BioD"/>
    <property type="match status" value="1"/>
</dbReference>
<comment type="catalytic activity">
    <reaction evidence="1">
        <text>(7R,8S)-7,8-diammoniononanoate + CO2 + ATP = (4R,5S)-dethiobiotin + ADP + phosphate + 3 H(+)</text>
        <dbReference type="Rhea" id="RHEA:15805"/>
        <dbReference type="ChEBI" id="CHEBI:15378"/>
        <dbReference type="ChEBI" id="CHEBI:16526"/>
        <dbReference type="ChEBI" id="CHEBI:30616"/>
        <dbReference type="ChEBI" id="CHEBI:43474"/>
        <dbReference type="ChEBI" id="CHEBI:149469"/>
        <dbReference type="ChEBI" id="CHEBI:149473"/>
        <dbReference type="ChEBI" id="CHEBI:456216"/>
        <dbReference type="EC" id="6.3.3.3"/>
    </reaction>
</comment>